<dbReference type="Pfam" id="PF01471">
    <property type="entry name" value="PG_binding_1"/>
    <property type="match status" value="1"/>
</dbReference>
<dbReference type="InterPro" id="IPR051206">
    <property type="entry name" value="NAMLAA_amidase_2"/>
</dbReference>
<dbReference type="OrthoDB" id="9794842at2"/>
<gene>
    <name evidence="7" type="ORF">E8M01_17290</name>
</gene>
<evidence type="ECO:0000256" key="5">
    <source>
        <dbReference type="ARBA" id="ARBA00023316"/>
    </source>
</evidence>
<dbReference type="GO" id="GO:0009254">
    <property type="term" value="P:peptidoglycan turnover"/>
    <property type="evidence" value="ECO:0007669"/>
    <property type="project" value="TreeGrafter"/>
</dbReference>
<dbReference type="InterPro" id="IPR036505">
    <property type="entry name" value="Amidase/PGRP_sf"/>
</dbReference>
<keyword evidence="5" id="KW-0961">Cell wall biogenesis/degradation</keyword>
<dbReference type="PANTHER" id="PTHR30417:SF1">
    <property type="entry name" value="N-ACETYLMURAMOYL-L-ALANINE AMIDASE AMID"/>
    <property type="match status" value="1"/>
</dbReference>
<organism evidence="7 8">
    <name type="scientific">Phreatobacter stygius</name>
    <dbReference type="NCBI Taxonomy" id="1940610"/>
    <lineage>
        <taxon>Bacteria</taxon>
        <taxon>Pseudomonadati</taxon>
        <taxon>Pseudomonadota</taxon>
        <taxon>Alphaproteobacteria</taxon>
        <taxon>Hyphomicrobiales</taxon>
        <taxon>Phreatobacteraceae</taxon>
        <taxon>Phreatobacter</taxon>
    </lineage>
</organism>
<feature type="domain" description="N-acetylmuramoyl-L-alanine amidase" evidence="6">
    <location>
        <begin position="1"/>
        <end position="125"/>
    </location>
</feature>
<evidence type="ECO:0000256" key="4">
    <source>
        <dbReference type="ARBA" id="ARBA00022801"/>
    </source>
</evidence>
<dbReference type="PANTHER" id="PTHR30417">
    <property type="entry name" value="N-ACETYLMURAMOYL-L-ALANINE AMIDASE AMID"/>
    <property type="match status" value="1"/>
</dbReference>
<dbReference type="AlphaFoldDB" id="A0A4D7B840"/>
<dbReference type="EMBL" id="CP039690">
    <property type="protein sequence ID" value="QCI69281.1"/>
    <property type="molecule type" value="Genomic_DNA"/>
</dbReference>
<evidence type="ECO:0000256" key="2">
    <source>
        <dbReference type="ARBA" id="ARBA00007553"/>
    </source>
</evidence>
<evidence type="ECO:0000313" key="7">
    <source>
        <dbReference type="EMBL" id="QCI69281.1"/>
    </source>
</evidence>
<evidence type="ECO:0000256" key="1">
    <source>
        <dbReference type="ARBA" id="ARBA00001561"/>
    </source>
</evidence>
<dbReference type="SUPFAM" id="SSF55846">
    <property type="entry name" value="N-acetylmuramoyl-L-alanine amidase-like"/>
    <property type="match status" value="1"/>
</dbReference>
<dbReference type="Gene3D" id="1.10.101.10">
    <property type="entry name" value="PGBD-like superfamily/PGBD"/>
    <property type="match status" value="1"/>
</dbReference>
<keyword evidence="4" id="KW-0378">Hydrolase</keyword>
<name>A0A4D7B840_9HYPH</name>
<evidence type="ECO:0000259" key="6">
    <source>
        <dbReference type="SMART" id="SM00644"/>
    </source>
</evidence>
<dbReference type="GO" id="GO:0008745">
    <property type="term" value="F:N-acetylmuramoyl-L-alanine amidase activity"/>
    <property type="evidence" value="ECO:0007669"/>
    <property type="project" value="UniProtKB-EC"/>
</dbReference>
<reference evidence="7 8" key="1">
    <citation type="submission" date="2019-04" db="EMBL/GenBank/DDBJ databases">
        <title>Phreatobacter aquaticus sp. nov.</title>
        <authorList>
            <person name="Choi A."/>
        </authorList>
    </citation>
    <scope>NUCLEOTIDE SEQUENCE [LARGE SCALE GENOMIC DNA]</scope>
    <source>
        <strain evidence="7 8">KCTC 52518</strain>
    </source>
</reference>
<dbReference type="Proteomes" id="UP000298781">
    <property type="component" value="Chromosome"/>
</dbReference>
<dbReference type="InterPro" id="IPR036365">
    <property type="entry name" value="PGBD-like_sf"/>
</dbReference>
<comment type="catalytic activity">
    <reaction evidence="1">
        <text>Hydrolyzes the link between N-acetylmuramoyl residues and L-amino acid residues in certain cell-wall glycopeptides.</text>
        <dbReference type="EC" id="3.5.1.28"/>
    </reaction>
</comment>
<protein>
    <recommendedName>
        <fullName evidence="3">N-acetylmuramoyl-L-alanine amidase</fullName>
        <ecNumber evidence="3">3.5.1.28</ecNumber>
    </recommendedName>
</protein>
<dbReference type="Pfam" id="PF01510">
    <property type="entry name" value="Amidase_2"/>
    <property type="match status" value="1"/>
</dbReference>
<dbReference type="SUPFAM" id="SSF47090">
    <property type="entry name" value="PGBD-like"/>
    <property type="match status" value="1"/>
</dbReference>
<dbReference type="CDD" id="cd06583">
    <property type="entry name" value="PGRP"/>
    <property type="match status" value="1"/>
</dbReference>
<dbReference type="SMART" id="SM00644">
    <property type="entry name" value="Ami_2"/>
    <property type="match status" value="1"/>
</dbReference>
<dbReference type="GO" id="GO:0071555">
    <property type="term" value="P:cell wall organization"/>
    <property type="evidence" value="ECO:0007669"/>
    <property type="project" value="UniProtKB-KW"/>
</dbReference>
<dbReference type="InterPro" id="IPR036366">
    <property type="entry name" value="PGBDSf"/>
</dbReference>
<dbReference type="GO" id="GO:0009253">
    <property type="term" value="P:peptidoglycan catabolic process"/>
    <property type="evidence" value="ECO:0007669"/>
    <property type="project" value="InterPro"/>
</dbReference>
<sequence>MLILHYTGMRDGLAALRRLCDPNPPRVSAHYVVFEDGEIVQSVAEERRAWHAGIGSWEGRGDVNSRAIGVEIVNPGHEFGYRPFPEAQIEAVTALAGDIVGRHGIAPRHVLGHSDTAPLRKQDPGELFPWFRLAAAGVGLWVPPAPFQDGKAYSPGEEGPPIQAVQALFAMLGYDVQVTGVYDRLTEAVVTAFQRHWRQDRVDGVADASTLKTLRDLLAAR</sequence>
<evidence type="ECO:0000256" key="3">
    <source>
        <dbReference type="ARBA" id="ARBA00011901"/>
    </source>
</evidence>
<evidence type="ECO:0000313" key="8">
    <source>
        <dbReference type="Proteomes" id="UP000298781"/>
    </source>
</evidence>
<dbReference type="EC" id="3.5.1.28" evidence="3"/>
<accession>A0A4D7B840</accession>
<dbReference type="Gene3D" id="3.40.80.10">
    <property type="entry name" value="Peptidoglycan recognition protein-like"/>
    <property type="match status" value="1"/>
</dbReference>
<keyword evidence="8" id="KW-1185">Reference proteome</keyword>
<dbReference type="InterPro" id="IPR002477">
    <property type="entry name" value="Peptidoglycan-bd-like"/>
</dbReference>
<proteinExistence type="inferred from homology"/>
<dbReference type="KEGG" id="pstg:E8M01_17290"/>
<comment type="similarity">
    <text evidence="2">Belongs to the N-acetylmuramoyl-L-alanine amidase 2 family.</text>
</comment>
<dbReference type="InterPro" id="IPR002502">
    <property type="entry name" value="Amidase_domain"/>
</dbReference>
<dbReference type="GO" id="GO:0019867">
    <property type="term" value="C:outer membrane"/>
    <property type="evidence" value="ECO:0007669"/>
    <property type="project" value="TreeGrafter"/>
</dbReference>